<evidence type="ECO:0000256" key="1">
    <source>
        <dbReference type="ARBA" id="ARBA00006699"/>
    </source>
</evidence>
<evidence type="ECO:0000313" key="6">
    <source>
        <dbReference type="Proteomes" id="UP001290861"/>
    </source>
</evidence>
<organism evidence="5 6">
    <name type="scientific">Pontiella agarivorans</name>
    <dbReference type="NCBI Taxonomy" id="3038953"/>
    <lineage>
        <taxon>Bacteria</taxon>
        <taxon>Pseudomonadati</taxon>
        <taxon>Kiritimatiellota</taxon>
        <taxon>Kiritimatiellia</taxon>
        <taxon>Kiritimatiellales</taxon>
        <taxon>Pontiellaceae</taxon>
        <taxon>Pontiella</taxon>
    </lineage>
</organism>
<dbReference type="CDD" id="cd00063">
    <property type="entry name" value="FN3"/>
    <property type="match status" value="1"/>
</dbReference>
<dbReference type="SUPFAM" id="SSF49265">
    <property type="entry name" value="Fibronectin type III"/>
    <property type="match status" value="1"/>
</dbReference>
<dbReference type="InterPro" id="IPR008929">
    <property type="entry name" value="Chondroitin_lyas"/>
</dbReference>
<dbReference type="InterPro" id="IPR003961">
    <property type="entry name" value="FN3_dom"/>
</dbReference>
<dbReference type="PANTHER" id="PTHR38481">
    <property type="entry name" value="HYALURONATE LYASE"/>
    <property type="match status" value="1"/>
</dbReference>
<sequence>MNKIWLWSGFIAVLTTLVQGEVVYVDFGPSGDTYSDAAEAYNNFSWPDSDGLVNISGASSGITLHYQNYGGSYSYASGGDRDAVSGISTNVTKDRMYAGTGNFVNVGEFGYTLTFSGLDPAGTCYVGVLPSPTGISSTWKVTTGTGDTTEYIQDDVTRDNLFEWEHITPDTNGTIVLTGRAVSNAKWKSVGLSGIILEVFPARVTVGFSIENGTNGVVNASGLQRSFAYTLESCTNLAEGNWSDSGRWVSSVETNAWTVDPNDSVQFFRLSERTEEEEREIIRSQIVDFFTGSMSEPDSAVQGLIDTMQADATWADIDYASTRRASWPPGRHLDRLLEMSVAYADPNSVFYQDADLLAKILAGHQHWLDNLYYSLNWYNNRISVPLAMLRSFMMLGDDLPASMYSEARWSVLKDSAMDMTGTNQMNLARKTFLRSFLDNDPEMMATAIEEFWNVLAVTTEEGIQPDGSYHQHGPQQQFGTYGLIFSGAMVEWNEMLRGTSYVAPEGKNEILRNFLLNGEAWIVWNGVMDISALGREIKSGSQVYTWSKLSDQLERMKALDPNYIRAYETALMPTNGIVGHSVFWRSDFAVHRRPDWYSSVKMCSTRVVGTETANDENVSGIHLPDGALYVYQSGEEYQDIGGLWDWRRLPGTTCDQGMDNLEPVGYDKNYGSTDFVGGLTDGTNGVSVMIYKRRELSARKAWFFGEDSVTCLGSGIDGATDGSVLTSVQQSNLNGPVRCSSGSLGAGTNLLAAGEWVHHDGIGYHLLQPFTVHHGEVIGDWKQVNSTFDVGAVTGDVFSVWMNHGRSPVNEEYAYTIYPRAVAEEMDDRIANHGTVVLTNSTALQAIESGAGVFAVFYEAGQLTTVDGFVIETDTPCLVNWNAGVVRVAEPTQTHSALTLTVKGRPYDLILPDGGLAGSPIEFEQVSTPYIRTGSVSGIDMDRATLQADLAFSGDGDCSARIYWGTVDGGTGAWEYAAELGSVSTGLLSSVITGLEPGTEYWFRAWASNESGDSWANSSSSFITPDQPELASVGVTNVYAGSAVLSGSLSGGVADITLVWDTVDQGSTLSAWGARAVLSDQPIGEFSGLAGGLVRGNTYFARCFASNTAGQVWSDVISFEVAADAPSQVYVDFGSAGDTYSDVSEQYNNVSGSGSLAVVDTVGNDAGITLQYALYGGTYNYASGGDRAAVEGISSDVTTDRLYAGTGNFENVGDFGCTLTISGLNPANVCSLTVLPSPTGVSSTWTLATGTGAPDEYIQDSSTSTNVFEWVDILPDSSGKVVITGRAFSNSKWKSVGISGLIIQAVPASE</sequence>
<dbReference type="Pfam" id="PF02278">
    <property type="entry name" value="Lyase_8"/>
    <property type="match status" value="1"/>
</dbReference>
<comment type="similarity">
    <text evidence="1">Belongs to the polysaccharide lyase 8 family.</text>
</comment>
<feature type="domain" description="Fibronectin type-III" evidence="4">
    <location>
        <begin position="928"/>
        <end position="1027"/>
    </location>
</feature>
<accession>A0ABU5MY83</accession>
<keyword evidence="3 5" id="KW-0456">Lyase</keyword>
<dbReference type="InterPro" id="IPR014718">
    <property type="entry name" value="GH-type_carb-bd"/>
</dbReference>
<dbReference type="RefSeq" id="WP_322608958.1">
    <property type="nucleotide sequence ID" value="NZ_JARVCO010000010.1"/>
</dbReference>
<dbReference type="InterPro" id="IPR004103">
    <property type="entry name" value="Lyase_8_C"/>
</dbReference>
<dbReference type="SUPFAM" id="SSF48230">
    <property type="entry name" value="Chondroitin AC/alginate lyase"/>
    <property type="match status" value="1"/>
</dbReference>
<evidence type="ECO:0000256" key="2">
    <source>
        <dbReference type="ARBA" id="ARBA00022729"/>
    </source>
</evidence>
<keyword evidence="6" id="KW-1185">Reference proteome</keyword>
<evidence type="ECO:0000259" key="4">
    <source>
        <dbReference type="PROSITE" id="PS50853"/>
    </source>
</evidence>
<dbReference type="Gene3D" id="1.50.10.100">
    <property type="entry name" value="Chondroitin AC/alginate lyase"/>
    <property type="match status" value="1"/>
</dbReference>
<dbReference type="InterPro" id="IPR036116">
    <property type="entry name" value="FN3_sf"/>
</dbReference>
<reference evidence="5 6" key="1">
    <citation type="journal article" date="2024" name="Appl. Environ. Microbiol.">
        <title>Pontiella agarivorans sp. nov., a novel marine anaerobic bacterium capable of degrading macroalgal polysaccharides and fixing nitrogen.</title>
        <authorList>
            <person name="Liu N."/>
            <person name="Kivenson V."/>
            <person name="Peng X."/>
            <person name="Cui Z."/>
            <person name="Lankiewicz T.S."/>
            <person name="Gosselin K.M."/>
            <person name="English C.J."/>
            <person name="Blair E.M."/>
            <person name="O'Malley M.A."/>
            <person name="Valentine D.L."/>
        </authorList>
    </citation>
    <scope>NUCLEOTIDE SEQUENCE [LARGE SCALE GENOMIC DNA]</scope>
    <source>
        <strain evidence="5 6">NLcol2</strain>
    </source>
</reference>
<dbReference type="GO" id="GO:0016829">
    <property type="term" value="F:lyase activity"/>
    <property type="evidence" value="ECO:0007669"/>
    <property type="project" value="UniProtKB-KW"/>
</dbReference>
<protein>
    <submittedName>
        <fullName evidence="5">Polysaccharide lyase family 8 super-sandwich domain-containing protein</fullName>
    </submittedName>
</protein>
<dbReference type="PROSITE" id="PS50853">
    <property type="entry name" value="FN3"/>
    <property type="match status" value="1"/>
</dbReference>
<keyword evidence="2" id="KW-0732">Signal</keyword>
<gene>
    <name evidence="5" type="ORF">P9H32_11100</name>
</gene>
<dbReference type="Pfam" id="PF08124">
    <property type="entry name" value="Lyase_8_N"/>
    <property type="match status" value="1"/>
</dbReference>
<dbReference type="Pfam" id="PF02884">
    <property type="entry name" value="Lyase_8_C"/>
    <property type="match status" value="1"/>
</dbReference>
<dbReference type="Proteomes" id="UP001290861">
    <property type="component" value="Unassembled WGS sequence"/>
</dbReference>
<name>A0ABU5MY83_9BACT</name>
<evidence type="ECO:0000256" key="3">
    <source>
        <dbReference type="ARBA" id="ARBA00023239"/>
    </source>
</evidence>
<dbReference type="SUPFAM" id="SSF74650">
    <property type="entry name" value="Galactose mutarotase-like"/>
    <property type="match status" value="1"/>
</dbReference>
<evidence type="ECO:0000313" key="5">
    <source>
        <dbReference type="EMBL" id="MDZ8119170.1"/>
    </source>
</evidence>
<dbReference type="EMBL" id="JARVCO010000010">
    <property type="protein sequence ID" value="MDZ8119170.1"/>
    <property type="molecule type" value="Genomic_DNA"/>
</dbReference>
<dbReference type="PANTHER" id="PTHR38481:SF1">
    <property type="entry name" value="HYALURONATE LYASE"/>
    <property type="match status" value="1"/>
</dbReference>
<dbReference type="Gene3D" id="2.60.220.10">
    <property type="entry name" value="Polysaccharide lyase family 8-like, C-terminal"/>
    <property type="match status" value="1"/>
</dbReference>
<dbReference type="Gene3D" id="2.60.40.10">
    <property type="entry name" value="Immunoglobulins"/>
    <property type="match status" value="1"/>
</dbReference>
<dbReference type="InterPro" id="IPR011013">
    <property type="entry name" value="Gal_mutarotase_sf_dom"/>
</dbReference>
<dbReference type="InterPro" id="IPR011071">
    <property type="entry name" value="Lyase_8-like_C"/>
</dbReference>
<proteinExistence type="inferred from homology"/>
<comment type="caution">
    <text evidence="5">The sequence shown here is derived from an EMBL/GenBank/DDBJ whole genome shotgun (WGS) entry which is preliminary data.</text>
</comment>
<dbReference type="SUPFAM" id="SSF49863">
    <property type="entry name" value="Hyaluronate lyase-like, C-terminal domain"/>
    <property type="match status" value="1"/>
</dbReference>
<dbReference type="InterPro" id="IPR003159">
    <property type="entry name" value="Lyase_8_central_dom"/>
</dbReference>
<dbReference type="InterPro" id="IPR012970">
    <property type="entry name" value="Lyase_8_alpha_N"/>
</dbReference>
<dbReference type="InterPro" id="IPR013783">
    <property type="entry name" value="Ig-like_fold"/>
</dbReference>
<dbReference type="Gene3D" id="2.70.98.10">
    <property type="match status" value="1"/>
</dbReference>
<dbReference type="InterPro" id="IPR038970">
    <property type="entry name" value="Lyase_8"/>
</dbReference>